<keyword evidence="5" id="KW-1185">Reference proteome</keyword>
<dbReference type="Pfam" id="PF00535">
    <property type="entry name" value="Glycos_transf_2"/>
    <property type="match status" value="1"/>
</dbReference>
<dbReference type="EMBL" id="MWWZ01000021">
    <property type="protein sequence ID" value="OZG63902.1"/>
    <property type="molecule type" value="Genomic_DNA"/>
</dbReference>
<keyword evidence="2" id="KW-0808">Transferase</keyword>
<organism evidence="2 4">
    <name type="scientific">Bifidobacterium eulemuris</name>
    <dbReference type="NCBI Taxonomy" id="1765219"/>
    <lineage>
        <taxon>Bacteria</taxon>
        <taxon>Bacillati</taxon>
        <taxon>Actinomycetota</taxon>
        <taxon>Actinomycetes</taxon>
        <taxon>Bifidobacteriales</taxon>
        <taxon>Bifidobacteriaceae</taxon>
        <taxon>Bifidobacterium</taxon>
    </lineage>
</organism>
<dbReference type="KEGG" id="beu:BE0216_08185"/>
<evidence type="ECO:0000313" key="3">
    <source>
        <dbReference type="EMBL" id="QOL32429.1"/>
    </source>
</evidence>
<dbReference type="InterPro" id="IPR029044">
    <property type="entry name" value="Nucleotide-diphossugar_trans"/>
</dbReference>
<protein>
    <submittedName>
        <fullName evidence="2">Glycosyl transferase family 2</fullName>
    </submittedName>
    <submittedName>
        <fullName evidence="3">Glycosyltransferase</fullName>
    </submittedName>
</protein>
<evidence type="ECO:0000313" key="4">
    <source>
        <dbReference type="Proteomes" id="UP000216057"/>
    </source>
</evidence>
<dbReference type="RefSeq" id="WP_094637799.1">
    <property type="nucleotide sequence ID" value="NZ_CP062938.1"/>
</dbReference>
<name>A0A261FXK7_9BIFI</name>
<dbReference type="Proteomes" id="UP000593943">
    <property type="component" value="Chromosome"/>
</dbReference>
<dbReference type="Gene3D" id="3.90.550.10">
    <property type="entry name" value="Spore Coat Polysaccharide Biosynthesis Protein SpsA, Chain A"/>
    <property type="match status" value="1"/>
</dbReference>
<evidence type="ECO:0000313" key="2">
    <source>
        <dbReference type="EMBL" id="OZG63902.1"/>
    </source>
</evidence>
<dbReference type="OrthoDB" id="9771846at2"/>
<reference evidence="3 5" key="2">
    <citation type="submission" date="2020-10" db="EMBL/GenBank/DDBJ databases">
        <title>Genome sequencing of Bifidobacterium eulemuris_DSMZ_100216.</title>
        <authorList>
            <person name="Kim J."/>
        </authorList>
    </citation>
    <scope>NUCLEOTIDE SEQUENCE [LARGE SCALE GENOMIC DNA]</scope>
    <source>
        <strain evidence="3 5">DSM 100216</strain>
    </source>
</reference>
<dbReference type="Proteomes" id="UP000216057">
    <property type="component" value="Unassembled WGS sequence"/>
</dbReference>
<evidence type="ECO:0000313" key="5">
    <source>
        <dbReference type="Proteomes" id="UP000593943"/>
    </source>
</evidence>
<feature type="domain" description="Glycosyltransferase 2-like" evidence="1">
    <location>
        <begin position="4"/>
        <end position="97"/>
    </location>
</feature>
<dbReference type="EMBL" id="CP062938">
    <property type="protein sequence ID" value="QOL32429.1"/>
    <property type="molecule type" value="Genomic_DNA"/>
</dbReference>
<sequence>MRVSVLTVIYNEDIDNVSCLAAAIESQMVCDIVVCDNSTVPNDNAQKAAAIGVTYVSMHGNKGLSVAYNIGISYCGGDVICVFDDDTTVTSYYFEALETLDTVKDWDIALPLVMAKGRILSPSEFNGFYSKSFSDVLEIKISERMSGINSGMVIKRKVFDSVRYDEHLFLDLIDHRFIQDARNQGYRIIFFPDMVLKQSYSFQSDSENQAYFRFQIFLKDAEYFYSTSFAKRAYFIIWALSRRMKFCVKFKTLRFMC</sequence>
<dbReference type="InterPro" id="IPR001173">
    <property type="entry name" value="Glyco_trans_2-like"/>
</dbReference>
<dbReference type="SUPFAM" id="SSF53448">
    <property type="entry name" value="Nucleotide-diphospho-sugar transferases"/>
    <property type="match status" value="1"/>
</dbReference>
<gene>
    <name evidence="3" type="ORF">BE0216_08185</name>
    <name evidence="2" type="ORF">BEUL_2307</name>
</gene>
<dbReference type="GO" id="GO:0016740">
    <property type="term" value="F:transferase activity"/>
    <property type="evidence" value="ECO:0007669"/>
    <property type="project" value="UniProtKB-KW"/>
</dbReference>
<evidence type="ECO:0000259" key="1">
    <source>
        <dbReference type="Pfam" id="PF00535"/>
    </source>
</evidence>
<accession>A0A261FXK7</accession>
<dbReference type="AlphaFoldDB" id="A0A261FXK7"/>
<reference evidence="2 4" key="1">
    <citation type="journal article" date="2017" name="BMC Genomics">
        <title>Comparative genomic and phylogenomic analyses of the Bifidobacteriaceae family.</title>
        <authorList>
            <person name="Lugli G.A."/>
            <person name="Milani C."/>
            <person name="Turroni F."/>
            <person name="Duranti S."/>
            <person name="Mancabelli L."/>
            <person name="Mangifesta M."/>
            <person name="Ferrario C."/>
            <person name="Modesto M."/>
            <person name="Mattarelli P."/>
            <person name="Jiri K."/>
            <person name="van Sinderen D."/>
            <person name="Ventura M."/>
        </authorList>
    </citation>
    <scope>NUCLEOTIDE SEQUENCE [LARGE SCALE GENOMIC DNA]</scope>
    <source>
        <strain evidence="2 4">DSM 100216</strain>
    </source>
</reference>
<proteinExistence type="predicted"/>